<gene>
    <name evidence="1" type="ORF">BOTBODRAFT_116200</name>
</gene>
<dbReference type="HOGENOM" id="CLU_009958_6_1_1"/>
<protein>
    <recommendedName>
        <fullName evidence="3">Actin-like ATPase domain-containing protein</fullName>
    </recommendedName>
</protein>
<name>A0A067M3S0_BOTB1</name>
<feature type="non-terminal residue" evidence="1">
    <location>
        <position position="1"/>
    </location>
</feature>
<evidence type="ECO:0000313" key="1">
    <source>
        <dbReference type="EMBL" id="KDQ10214.1"/>
    </source>
</evidence>
<dbReference type="EMBL" id="KL198070">
    <property type="protein sequence ID" value="KDQ10214.1"/>
    <property type="molecule type" value="Genomic_DNA"/>
</dbReference>
<dbReference type="PANTHER" id="PTHR14187">
    <property type="entry name" value="ALPHA KINASE/ELONGATION FACTOR 2 KINASE"/>
    <property type="match status" value="1"/>
</dbReference>
<dbReference type="OrthoDB" id="2963168at2759"/>
<sequence length="567" mass="63421">LPTPRIIPDGKLTVAIDFGGTCSAVAYGSSRIKGGEVQQILTWPGASGDSPQVPTCLLYDREWSLMAWGFEAKNAPLESGQYLCENFKSYLGSHTPTKNQLISPGRTPHDLMTDFLSCLWDYAKSQIRREVGRLADFGTTNFNAIDSANFWVSAPATWNSVDRNKMRAAAVEAEMVKSSWRDRNWQERLKVITESEAATAHCAYLTELHKLKPGQHFIVCDAGGNTVDVAIYRVTGSPTSLGVAQVHAKSGTNCGSAQLDVYFEDLIYKLLAHHPLVNDAQSMEYLSRTFREREKLIFAGGDGYPMQFHLTYLVVTGIVDGNLRIPGTVLRSYVFDPVIREILNLLEIEYSRITEGIDALFLVGGFSNNEYLLTHVERGFDSRVAIVLRPPHADLATCRGAAQYGLTQQSLVSQLVSPKAYMFVTELKSDEEDRIKRPAYIDPATKLCRNRLKYLVNKGALVQRGQKLPVKFGKLSASPQDHEFVLLLHASESSKMLRYTDEGSKELCRWTVNLSTLPSFQQQVKNWRGSPFITKFYLALEIDSTEVRGYLMFGDEVLGEEVFDHLS</sequence>
<dbReference type="Gene3D" id="3.30.420.40">
    <property type="match status" value="2"/>
</dbReference>
<reference evidence="2" key="1">
    <citation type="journal article" date="2014" name="Proc. Natl. Acad. Sci. U.S.A.">
        <title>Extensive sampling of basidiomycete genomes demonstrates inadequacy of the white-rot/brown-rot paradigm for wood decay fungi.</title>
        <authorList>
            <person name="Riley R."/>
            <person name="Salamov A.A."/>
            <person name="Brown D.W."/>
            <person name="Nagy L.G."/>
            <person name="Floudas D."/>
            <person name="Held B.W."/>
            <person name="Levasseur A."/>
            <person name="Lombard V."/>
            <person name="Morin E."/>
            <person name="Otillar R."/>
            <person name="Lindquist E.A."/>
            <person name="Sun H."/>
            <person name="LaButti K.M."/>
            <person name="Schmutz J."/>
            <person name="Jabbour D."/>
            <person name="Luo H."/>
            <person name="Baker S.E."/>
            <person name="Pisabarro A.G."/>
            <person name="Walton J.D."/>
            <person name="Blanchette R.A."/>
            <person name="Henrissat B."/>
            <person name="Martin F."/>
            <person name="Cullen D."/>
            <person name="Hibbett D.S."/>
            <person name="Grigoriev I.V."/>
        </authorList>
    </citation>
    <scope>NUCLEOTIDE SEQUENCE [LARGE SCALE GENOMIC DNA]</scope>
    <source>
        <strain evidence="2">FD-172 SS1</strain>
    </source>
</reference>
<evidence type="ECO:0000313" key="2">
    <source>
        <dbReference type="Proteomes" id="UP000027195"/>
    </source>
</evidence>
<dbReference type="Gene3D" id="3.90.640.10">
    <property type="entry name" value="Actin, Chain A, domain 4"/>
    <property type="match status" value="1"/>
</dbReference>
<dbReference type="SUPFAM" id="SSF53067">
    <property type="entry name" value="Actin-like ATPase domain"/>
    <property type="match status" value="2"/>
</dbReference>
<dbReference type="PANTHER" id="PTHR14187:SF5">
    <property type="entry name" value="HEAT SHOCK 70 KDA PROTEIN 12A"/>
    <property type="match status" value="1"/>
</dbReference>
<dbReference type="STRING" id="930990.A0A067M3S0"/>
<evidence type="ECO:0008006" key="3">
    <source>
        <dbReference type="Google" id="ProtNLM"/>
    </source>
</evidence>
<organism evidence="1 2">
    <name type="scientific">Botryobasidium botryosum (strain FD-172 SS1)</name>
    <dbReference type="NCBI Taxonomy" id="930990"/>
    <lineage>
        <taxon>Eukaryota</taxon>
        <taxon>Fungi</taxon>
        <taxon>Dikarya</taxon>
        <taxon>Basidiomycota</taxon>
        <taxon>Agaricomycotina</taxon>
        <taxon>Agaricomycetes</taxon>
        <taxon>Cantharellales</taxon>
        <taxon>Botryobasidiaceae</taxon>
        <taxon>Botryobasidium</taxon>
    </lineage>
</organism>
<keyword evidence="2" id="KW-1185">Reference proteome</keyword>
<dbReference type="InterPro" id="IPR043129">
    <property type="entry name" value="ATPase_NBD"/>
</dbReference>
<dbReference type="Proteomes" id="UP000027195">
    <property type="component" value="Unassembled WGS sequence"/>
</dbReference>
<dbReference type="CDD" id="cd10170">
    <property type="entry name" value="ASKHA_NBD_HSP70"/>
    <property type="match status" value="1"/>
</dbReference>
<accession>A0A067M3S0</accession>
<proteinExistence type="predicted"/>
<dbReference type="InParanoid" id="A0A067M3S0"/>
<dbReference type="AlphaFoldDB" id="A0A067M3S0"/>